<dbReference type="Proteomes" id="UP000673552">
    <property type="component" value="Unassembled WGS sequence"/>
</dbReference>
<dbReference type="EMBL" id="JAFEUZ010000027">
    <property type="protein sequence ID" value="KAG5475426.1"/>
    <property type="molecule type" value="Genomic_DNA"/>
</dbReference>
<feature type="transmembrane region" description="Helical" evidence="2">
    <location>
        <begin position="701"/>
        <end position="720"/>
    </location>
</feature>
<proteinExistence type="predicted"/>
<name>A0A836GI12_9TRYP</name>
<evidence type="ECO:0000256" key="2">
    <source>
        <dbReference type="SAM" id="Phobius"/>
    </source>
</evidence>
<feature type="compositionally biased region" description="Low complexity" evidence="1">
    <location>
        <begin position="492"/>
        <end position="503"/>
    </location>
</feature>
<feature type="region of interest" description="Disordered" evidence="1">
    <location>
        <begin position="271"/>
        <end position="338"/>
    </location>
</feature>
<keyword evidence="2" id="KW-0812">Transmembrane</keyword>
<evidence type="ECO:0000313" key="4">
    <source>
        <dbReference type="Proteomes" id="UP000673552"/>
    </source>
</evidence>
<feature type="compositionally biased region" description="Polar residues" evidence="1">
    <location>
        <begin position="1202"/>
        <end position="1214"/>
    </location>
</feature>
<dbReference type="AlphaFoldDB" id="A0A836GI12"/>
<dbReference type="RefSeq" id="XP_067177691.1">
    <property type="nucleotide sequence ID" value="XM_067321081.1"/>
</dbReference>
<gene>
    <name evidence="3" type="ORF">LSCM1_03543</name>
</gene>
<evidence type="ECO:0000256" key="1">
    <source>
        <dbReference type="SAM" id="MobiDB-lite"/>
    </source>
</evidence>
<keyword evidence="2" id="KW-1133">Transmembrane helix</keyword>
<comment type="caution">
    <text evidence="3">The sequence shown here is derived from an EMBL/GenBank/DDBJ whole genome shotgun (WGS) entry which is preliminary data.</text>
</comment>
<organism evidence="3 4">
    <name type="scientific">Leishmania martiniquensis</name>
    <dbReference type="NCBI Taxonomy" id="1580590"/>
    <lineage>
        <taxon>Eukaryota</taxon>
        <taxon>Discoba</taxon>
        <taxon>Euglenozoa</taxon>
        <taxon>Kinetoplastea</taxon>
        <taxon>Metakinetoplastina</taxon>
        <taxon>Trypanosomatida</taxon>
        <taxon>Trypanosomatidae</taxon>
        <taxon>Leishmaniinae</taxon>
        <taxon>Leishmania</taxon>
    </lineage>
</organism>
<feature type="transmembrane region" description="Helical" evidence="2">
    <location>
        <begin position="922"/>
        <end position="944"/>
    </location>
</feature>
<feature type="region of interest" description="Disordered" evidence="1">
    <location>
        <begin position="1174"/>
        <end position="1222"/>
    </location>
</feature>
<evidence type="ECO:0000313" key="3">
    <source>
        <dbReference type="EMBL" id="KAG5475426.1"/>
    </source>
</evidence>
<dbReference type="GeneID" id="92513593"/>
<feature type="compositionally biased region" description="Basic residues" evidence="1">
    <location>
        <begin position="1174"/>
        <end position="1196"/>
    </location>
</feature>
<sequence length="1260" mass="134798">MSGEAGAVASLAVVLTAGESRLSSFVVNGAAAADDSPSAAALSLPLKFLAHEAFAMRYFTAPERALPGEEVFGRSPDLNSDKDELLYRRGSRSLSGCSSGDSIDGCERDMLQAASWAAPTIASHHSHVLTPSSVDALPTQAGNGGSTAATHVSLTPTPPLAALARASLASPNLPSVNDIAASGPTVPWAGPSTATTSLVAPLPPNDLVTAAQVVWQAGDVLTAHYPPLDDVTPPLPPSLRFSTPVTSGAFPTASDARRTVFSAAAAAAEGMPTAPPASLQGAVRTQEHAWRPSSSRMPIAEQGQGQSALPRDDRCRRAAPSPTQGDRATGEWEAEEQEEDMWADNIFDEGGALHGAEVCLWLPRRVARCCFAAARWLRRFLGRRGMCVMICSPLDSASDIEGYDSGGDTDDSVGGEGGGWRGASGGSALGLGAWSRRRAPVCRPLLSGSTTHGVRYQPQRLGTARVPSYVRDGDLWSSNSEGERYDANDAHSSLLSPSRVSPSGQWPPGVTATVRRRELGEDDGGGRRRREAASADSMMGSPPCLLLPCFVVASSLRRGCIACHRAVIGTVAFYNVLTSHRTSEMQAAEAGAHGAANRHVPAGASSPPPHLAGHTAAVTSISATPTRPAPPGAHSMRQPLLLDISCVGQVFVLLQYVALAVLTATVLLLAVFSFHRSRVAAVEDETACNRYAFEDRIRPDLSFSLICFLLNGVLAVRYAVRAVRYEKGGLLVVQVVVVALQVCRAVYFLLVVVGRYTRASSAPSPLPSFPRSLWPSMAMDAHGSITGLSSSSADTCCGEGSSLPEYPPPATESVLVLTWAGVAVSVSLFVAASVLSPWVYASFGWRRYAQGIVQVSLSRVQQRLTVLRACVQLDGVITANAYLATVFLLDSWSDQRTLLLMTLAIFAQHYVLIPTLRRSRHWWPLLCAAGAVVTVSGYYAAVIGRALRNDHRLRSISSSPWDSVCYTDRLRECLYTISHAYPVTIFRDLCAADSADSVCLSNKQAEVAWQRSPPATARWSASPMGTLHSALRLSGDRDASAGSSVASSSFGLSVVPSGSGPPLQRVNNATDTYLPTYGAFPDYFRVQGCNEKCFHAREQSDSLFFERHIAGCCADYGQCRLKDDYRTYAVLLLFVLMIFSSAVRVVLLAVAWRRWVEEDDVAIELFVQEHCRRRQGGHRRRHRHPRQGRGHGHHRTAASVAVSGNGTPSQSPRRSNAPHDATAPATSLLSLSLQPAQNLAWGVEQYTVWRQQQRTAEGTR</sequence>
<dbReference type="OrthoDB" id="264934at2759"/>
<accession>A0A836GI12</accession>
<feature type="transmembrane region" description="Helical" evidence="2">
    <location>
        <begin position="814"/>
        <end position="840"/>
    </location>
</feature>
<feature type="region of interest" description="Disordered" evidence="1">
    <location>
        <begin position="590"/>
        <end position="609"/>
    </location>
</feature>
<protein>
    <submittedName>
        <fullName evidence="3">Uncharacterized protein</fullName>
    </submittedName>
</protein>
<feature type="transmembrane region" description="Helical" evidence="2">
    <location>
        <begin position="650"/>
        <end position="672"/>
    </location>
</feature>
<keyword evidence="4" id="KW-1185">Reference proteome</keyword>
<reference evidence="4" key="1">
    <citation type="journal article" date="2021" name="Microbiol. Resour. Announc.">
        <title>LGAAP: Leishmaniinae Genome Assembly and Annotation Pipeline.</title>
        <authorList>
            <person name="Almutairi H."/>
            <person name="Urbaniak M.D."/>
            <person name="Bates M.D."/>
            <person name="Jariyapan N."/>
            <person name="Kwakye-Nuako G."/>
            <person name="Thomaz-Soccol V."/>
            <person name="Al-Salem W.S."/>
            <person name="Dillon R.J."/>
            <person name="Bates P.A."/>
            <person name="Gatherer D."/>
        </authorList>
    </citation>
    <scope>NUCLEOTIDE SEQUENCE [LARGE SCALE GENOMIC DNA]</scope>
</reference>
<keyword evidence="2" id="KW-0472">Membrane</keyword>
<reference evidence="4" key="2">
    <citation type="journal article" date="2021" name="Sci. Data">
        <title>Chromosome-scale genome sequencing, assembly and annotation of six genomes from subfamily Leishmaniinae.</title>
        <authorList>
            <person name="Almutairi H."/>
            <person name="Urbaniak M.D."/>
            <person name="Bates M.D."/>
            <person name="Jariyapan N."/>
            <person name="Kwakye-Nuako G."/>
            <person name="Thomaz Soccol V."/>
            <person name="Al-Salem W.S."/>
            <person name="Dillon R.J."/>
            <person name="Bates P.A."/>
            <person name="Gatherer D."/>
        </authorList>
    </citation>
    <scope>NUCLEOTIDE SEQUENCE [LARGE SCALE GENOMIC DNA]</scope>
</reference>
<feature type="transmembrane region" description="Helical" evidence="2">
    <location>
        <begin position="1128"/>
        <end position="1152"/>
    </location>
</feature>
<feature type="transmembrane region" description="Helical" evidence="2">
    <location>
        <begin position="732"/>
        <end position="753"/>
    </location>
</feature>
<feature type="region of interest" description="Disordered" evidence="1">
    <location>
        <begin position="480"/>
        <end position="537"/>
    </location>
</feature>
<dbReference type="KEGG" id="lmat:92513593"/>